<evidence type="ECO:0000256" key="2">
    <source>
        <dbReference type="SAM" id="Phobius"/>
    </source>
</evidence>
<dbReference type="OrthoDB" id="2418522at2759"/>
<sequence>MVSTPGSTAERHPQQQNYGSFSTSPEHSNSADTNTGVGLAGSSATSSAKASAYPSARRSVHITVPEEDDDNASIASISSYSTCSSTNSSTDSILRGSGYRTRSRKNCDGQDDDDGDCDGDEYEDTGSRKLFWTYVVLAPALVAVWGSFAALMLLLPPVDNGSMVRWDQLVAGMVGWGFAFAIRTPIYALFQITLHQSDLVCECCTLLLAGTLEELVRLGIIRSLDIGSDFSAVYWLGLGWAGIETLYYIGQSLIYTWWFSDSNSNYRTLPCPPASAPAPVMPISTTTPWSTPIGGTEELPKSPENGTDHGPRFVSTREARHLLGIDRPWWSLMGRTSSMMVHIGLSCWLGYGGWRLLPEAVVVHGSLYLIWGALMPDHWSVPATSYGTFMAAMVIFLAGLALYGEIV</sequence>
<dbReference type="Proteomes" id="UP000738325">
    <property type="component" value="Unassembled WGS sequence"/>
</dbReference>
<accession>A0A9P6RR20</accession>
<feature type="compositionally biased region" description="Low complexity" evidence="1">
    <location>
        <begin position="40"/>
        <end position="56"/>
    </location>
</feature>
<dbReference type="EMBL" id="JAAAIP010000069">
    <property type="protein sequence ID" value="KAG0326939.1"/>
    <property type="molecule type" value="Genomic_DNA"/>
</dbReference>
<feature type="compositionally biased region" description="Polar residues" evidence="1">
    <location>
        <begin position="14"/>
        <end position="36"/>
    </location>
</feature>
<feature type="region of interest" description="Disordered" evidence="1">
    <location>
        <begin position="1"/>
        <end position="67"/>
    </location>
</feature>
<organism evidence="3 4">
    <name type="scientific">Dissophora globulifera</name>
    <dbReference type="NCBI Taxonomy" id="979702"/>
    <lineage>
        <taxon>Eukaryota</taxon>
        <taxon>Fungi</taxon>
        <taxon>Fungi incertae sedis</taxon>
        <taxon>Mucoromycota</taxon>
        <taxon>Mortierellomycotina</taxon>
        <taxon>Mortierellomycetes</taxon>
        <taxon>Mortierellales</taxon>
        <taxon>Mortierellaceae</taxon>
        <taxon>Dissophora</taxon>
    </lineage>
</organism>
<feature type="region of interest" description="Disordered" evidence="1">
    <location>
        <begin position="80"/>
        <end position="120"/>
    </location>
</feature>
<keyword evidence="2" id="KW-0812">Transmembrane</keyword>
<evidence type="ECO:0000256" key="1">
    <source>
        <dbReference type="SAM" id="MobiDB-lite"/>
    </source>
</evidence>
<feature type="transmembrane region" description="Helical" evidence="2">
    <location>
        <begin position="232"/>
        <end position="258"/>
    </location>
</feature>
<evidence type="ECO:0000313" key="4">
    <source>
        <dbReference type="Proteomes" id="UP000738325"/>
    </source>
</evidence>
<protein>
    <submittedName>
        <fullName evidence="3">Uncharacterized protein</fullName>
    </submittedName>
</protein>
<feature type="transmembrane region" description="Helical" evidence="2">
    <location>
        <begin position="131"/>
        <end position="156"/>
    </location>
</feature>
<feature type="transmembrane region" description="Helical" evidence="2">
    <location>
        <begin position="356"/>
        <end position="374"/>
    </location>
</feature>
<gene>
    <name evidence="3" type="ORF">BGZ99_008703</name>
</gene>
<dbReference type="AlphaFoldDB" id="A0A9P6RR20"/>
<comment type="caution">
    <text evidence="3">The sequence shown here is derived from an EMBL/GenBank/DDBJ whole genome shotgun (WGS) entry which is preliminary data.</text>
</comment>
<keyword evidence="2" id="KW-1133">Transmembrane helix</keyword>
<proteinExistence type="predicted"/>
<feature type="compositionally biased region" description="Acidic residues" evidence="1">
    <location>
        <begin position="109"/>
        <end position="120"/>
    </location>
</feature>
<feature type="transmembrane region" description="Helical" evidence="2">
    <location>
        <begin position="168"/>
        <end position="190"/>
    </location>
</feature>
<evidence type="ECO:0000313" key="3">
    <source>
        <dbReference type="EMBL" id="KAG0326939.1"/>
    </source>
</evidence>
<reference evidence="3" key="1">
    <citation type="journal article" date="2020" name="Fungal Divers.">
        <title>Resolving the Mortierellaceae phylogeny through synthesis of multi-gene phylogenetics and phylogenomics.</title>
        <authorList>
            <person name="Vandepol N."/>
            <person name="Liber J."/>
            <person name="Desiro A."/>
            <person name="Na H."/>
            <person name="Kennedy M."/>
            <person name="Barry K."/>
            <person name="Grigoriev I.V."/>
            <person name="Miller A.N."/>
            <person name="O'Donnell K."/>
            <person name="Stajich J.E."/>
            <person name="Bonito G."/>
        </authorList>
    </citation>
    <scope>NUCLEOTIDE SEQUENCE</scope>
    <source>
        <strain evidence="3">REB-010B</strain>
    </source>
</reference>
<keyword evidence="2" id="KW-0472">Membrane</keyword>
<keyword evidence="4" id="KW-1185">Reference proteome</keyword>
<feature type="compositionally biased region" description="Low complexity" evidence="1">
    <location>
        <begin position="80"/>
        <end position="93"/>
    </location>
</feature>
<feature type="transmembrane region" description="Helical" evidence="2">
    <location>
        <begin position="386"/>
        <end position="404"/>
    </location>
</feature>
<name>A0A9P6RR20_9FUNG</name>